<accession>A0A5C6FFH8</accession>
<dbReference type="Proteomes" id="UP000316476">
    <property type="component" value="Unassembled WGS sequence"/>
</dbReference>
<reference evidence="1 2" key="1">
    <citation type="submission" date="2019-02" db="EMBL/GenBank/DDBJ databases">
        <title>Deep-cultivation of Planctomycetes and their phenomic and genomic characterization uncovers novel biology.</title>
        <authorList>
            <person name="Wiegand S."/>
            <person name="Jogler M."/>
            <person name="Boedeker C."/>
            <person name="Pinto D."/>
            <person name="Vollmers J."/>
            <person name="Rivas-Marin E."/>
            <person name="Kohn T."/>
            <person name="Peeters S.H."/>
            <person name="Heuer A."/>
            <person name="Rast P."/>
            <person name="Oberbeckmann S."/>
            <person name="Bunk B."/>
            <person name="Jeske O."/>
            <person name="Meyerdierks A."/>
            <person name="Storesund J.E."/>
            <person name="Kallscheuer N."/>
            <person name="Luecker S."/>
            <person name="Lage O.M."/>
            <person name="Pohl T."/>
            <person name="Merkel B.J."/>
            <person name="Hornburger P."/>
            <person name="Mueller R.-W."/>
            <person name="Bruemmer F."/>
            <person name="Labrenz M."/>
            <person name="Spormann A.M."/>
            <person name="Op Den Camp H."/>
            <person name="Overmann J."/>
            <person name="Amann R."/>
            <person name="Jetten M.S.M."/>
            <person name="Mascher T."/>
            <person name="Medema M.H."/>
            <person name="Devos D.P."/>
            <person name="Kaster A.-K."/>
            <person name="Ovreas L."/>
            <person name="Rohde M."/>
            <person name="Galperin M.Y."/>
            <person name="Jogler C."/>
        </authorList>
    </citation>
    <scope>NUCLEOTIDE SEQUENCE [LARGE SCALE GENOMIC DNA]</scope>
    <source>
        <strain evidence="1 2">V7</strain>
    </source>
</reference>
<gene>
    <name evidence="1" type="ORF">V7x_56180</name>
</gene>
<evidence type="ECO:0000313" key="2">
    <source>
        <dbReference type="Proteomes" id="UP000316476"/>
    </source>
</evidence>
<protein>
    <submittedName>
        <fullName evidence="1">Uncharacterized protein</fullName>
    </submittedName>
</protein>
<dbReference type="EMBL" id="SJPZ01000012">
    <property type="protein sequence ID" value="TWU59497.1"/>
    <property type="molecule type" value="Genomic_DNA"/>
</dbReference>
<dbReference type="RefSeq" id="WP_146416610.1">
    <property type="nucleotide sequence ID" value="NZ_SJPZ01000012.1"/>
</dbReference>
<dbReference type="OrthoDB" id="273857at2"/>
<comment type="caution">
    <text evidence="1">The sequence shown here is derived from an EMBL/GenBank/DDBJ whole genome shotgun (WGS) entry which is preliminary data.</text>
</comment>
<organism evidence="1 2">
    <name type="scientific">Crateriforma conspicua</name>
    <dbReference type="NCBI Taxonomy" id="2527996"/>
    <lineage>
        <taxon>Bacteria</taxon>
        <taxon>Pseudomonadati</taxon>
        <taxon>Planctomycetota</taxon>
        <taxon>Planctomycetia</taxon>
        <taxon>Planctomycetales</taxon>
        <taxon>Planctomycetaceae</taxon>
        <taxon>Crateriforma</taxon>
    </lineage>
</organism>
<sequence length="139" mass="15528">MIVLATIDALIEVTPWDDLQYWPDADSDWYFVDDRTPFQFRVAGELIDDGFFFGLHGPVQFGPDRYVNQICSITLRDTADWHAESKCSANFKVAPTIAKRVPEYDPSMHGDLPFYGHPEGISAAGFPRTSRLGGVSVVS</sequence>
<name>A0A5C6FFH8_9PLAN</name>
<evidence type="ECO:0000313" key="1">
    <source>
        <dbReference type="EMBL" id="TWU59497.1"/>
    </source>
</evidence>
<proteinExistence type="predicted"/>
<dbReference type="AlphaFoldDB" id="A0A5C6FFH8"/>